<feature type="signal peptide" evidence="1">
    <location>
        <begin position="1"/>
        <end position="23"/>
    </location>
</feature>
<reference evidence="2 3" key="1">
    <citation type="submission" date="2020-03" db="EMBL/GenBank/DDBJ databases">
        <title>Draft Genome Sequence of 2-Methylisoborneol Producing Pseudanabaena yagii Strain GIHE-NHR1 Isolated from North Han River in South Korea.</title>
        <authorList>
            <person name="Jeong J."/>
        </authorList>
    </citation>
    <scope>NUCLEOTIDE SEQUENCE [LARGE SCALE GENOMIC DNA]</scope>
    <source>
        <strain evidence="2 3">GIHE-NHR1</strain>
    </source>
</reference>
<organism evidence="2 3">
    <name type="scientific">Pseudanabaena yagii GIHE-NHR1</name>
    <dbReference type="NCBI Taxonomy" id="2722753"/>
    <lineage>
        <taxon>Bacteria</taxon>
        <taxon>Bacillati</taxon>
        <taxon>Cyanobacteriota</taxon>
        <taxon>Cyanophyceae</taxon>
        <taxon>Pseudanabaenales</taxon>
        <taxon>Pseudanabaenaceae</taxon>
        <taxon>Pseudanabaena</taxon>
        <taxon>Pseudanabaena yagii</taxon>
    </lineage>
</organism>
<accession>A0ABX1LTL5</accession>
<keyword evidence="1" id="KW-0732">Signal</keyword>
<keyword evidence="3" id="KW-1185">Reference proteome</keyword>
<proteinExistence type="predicted"/>
<comment type="caution">
    <text evidence="2">The sequence shown here is derived from an EMBL/GenBank/DDBJ whole genome shotgun (WGS) entry which is preliminary data.</text>
</comment>
<evidence type="ECO:0000256" key="1">
    <source>
        <dbReference type="SAM" id="SignalP"/>
    </source>
</evidence>
<sequence length="75" mass="7840">MKPSSIGFVVAIAASNLSAIALAFSQPSNIATNLESQPSQISTPSSSKIAGRDCNVKNPLCGWWSIIEDFLASLS</sequence>
<gene>
    <name evidence="2" type="ORF">HC246_16080</name>
</gene>
<name>A0ABX1LTL5_9CYAN</name>
<protein>
    <submittedName>
        <fullName evidence="2">Uncharacterized protein</fullName>
    </submittedName>
</protein>
<dbReference type="EMBL" id="JAAVJL010000001">
    <property type="protein sequence ID" value="NMF59492.1"/>
    <property type="molecule type" value="Genomic_DNA"/>
</dbReference>
<evidence type="ECO:0000313" key="3">
    <source>
        <dbReference type="Proteomes" id="UP000738376"/>
    </source>
</evidence>
<evidence type="ECO:0000313" key="2">
    <source>
        <dbReference type="EMBL" id="NMF59492.1"/>
    </source>
</evidence>
<dbReference type="RefSeq" id="WP_169364265.1">
    <property type="nucleotide sequence ID" value="NZ_JAAVJL010000001.1"/>
</dbReference>
<dbReference type="Proteomes" id="UP000738376">
    <property type="component" value="Unassembled WGS sequence"/>
</dbReference>
<feature type="chain" id="PRO_5047386521" evidence="1">
    <location>
        <begin position="24"/>
        <end position="75"/>
    </location>
</feature>